<keyword evidence="2" id="KW-1185">Reference proteome</keyword>
<gene>
    <name evidence="1" type="ORF">AAF712_009678</name>
</gene>
<dbReference type="EMBL" id="JBBXMP010000081">
    <property type="protein sequence ID" value="KAL0063474.1"/>
    <property type="molecule type" value="Genomic_DNA"/>
</dbReference>
<protein>
    <submittedName>
        <fullName evidence="1">Uncharacterized protein</fullName>
    </submittedName>
</protein>
<reference evidence="1 2" key="1">
    <citation type="submission" date="2024-05" db="EMBL/GenBank/DDBJ databases">
        <title>A draft genome resource for the thread blight pathogen Marasmius tenuissimus strain MS-2.</title>
        <authorList>
            <person name="Yulfo-Soto G.E."/>
            <person name="Baruah I.K."/>
            <person name="Amoako-Attah I."/>
            <person name="Bukari Y."/>
            <person name="Meinhardt L.W."/>
            <person name="Bailey B.A."/>
            <person name="Cohen S.P."/>
        </authorList>
    </citation>
    <scope>NUCLEOTIDE SEQUENCE [LARGE SCALE GENOMIC DNA]</scope>
    <source>
        <strain evidence="1 2">MS-2</strain>
    </source>
</reference>
<organism evidence="1 2">
    <name type="scientific">Marasmius tenuissimus</name>
    <dbReference type="NCBI Taxonomy" id="585030"/>
    <lineage>
        <taxon>Eukaryota</taxon>
        <taxon>Fungi</taxon>
        <taxon>Dikarya</taxon>
        <taxon>Basidiomycota</taxon>
        <taxon>Agaricomycotina</taxon>
        <taxon>Agaricomycetes</taxon>
        <taxon>Agaricomycetidae</taxon>
        <taxon>Agaricales</taxon>
        <taxon>Marasmiineae</taxon>
        <taxon>Marasmiaceae</taxon>
        <taxon>Marasmius</taxon>
    </lineage>
</organism>
<comment type="caution">
    <text evidence="1">The sequence shown here is derived from an EMBL/GenBank/DDBJ whole genome shotgun (WGS) entry which is preliminary data.</text>
</comment>
<proteinExistence type="predicted"/>
<dbReference type="Proteomes" id="UP001437256">
    <property type="component" value="Unassembled WGS sequence"/>
</dbReference>
<evidence type="ECO:0000313" key="1">
    <source>
        <dbReference type="EMBL" id="KAL0063474.1"/>
    </source>
</evidence>
<evidence type="ECO:0000313" key="2">
    <source>
        <dbReference type="Proteomes" id="UP001437256"/>
    </source>
</evidence>
<accession>A0ABR2ZRI2</accession>
<name>A0ABR2ZRI2_9AGAR</name>
<sequence length="148" mass="16958">MNTKVYVGKDVCDSRVSSLATSTSEGDGYFAFAKIKDEVCVVQVPSSTPITALTTVDMKIFRHEFVTIFRLQEIRTMHPDDVYIIETIDDRLKCYEEEKETVFLAKEVVQKLRKLSTPSRPVYPGYYMARTRVASTMPMPARRGYVVR</sequence>